<dbReference type="CDD" id="cd06456">
    <property type="entry name" value="M3A_DCP"/>
    <property type="match status" value="1"/>
</dbReference>
<evidence type="ECO:0000256" key="1">
    <source>
        <dbReference type="ARBA" id="ARBA00006040"/>
    </source>
</evidence>
<dbReference type="InterPro" id="IPR045090">
    <property type="entry name" value="Pept_M3A_M3B"/>
</dbReference>
<evidence type="ECO:0000256" key="3">
    <source>
        <dbReference type="ARBA" id="ARBA00022723"/>
    </source>
</evidence>
<proteinExistence type="inferred from homology"/>
<dbReference type="EMBL" id="CP138335">
    <property type="protein sequence ID" value="XBW07276.1"/>
    <property type="molecule type" value="Genomic_DNA"/>
</dbReference>
<sequence>MTNLLPDFSTLTLDQIEADILAGMEEQRAQWEEVATNPEAPTVANTLVALDESGARLDRAGAIFWTLASSIGGDELDRLQEKLVPLLTEHSNTYLLDERLYRRFLELSDPDPQTQWEIAEQIRAFEQHGIACPDKEQLRRLNVRIAELETEVDQRISKQLEETGLSVTDEAELAGLDEATRAGYRRDHDWFIRCRNFSTQLDQSVLEEPRVRRALLEVSVTRGRTGATDTRALIVELTQLRSERAHLLGFPDHATVVMQGETIPGPDAAQDLLVEVGRAARARVDEDAQKLRQLCPDLEAADWPFYENQLRAQELGFDAESLRPYLELNRILTDGVFYAANRLYGITLTERPDLRGWHEDVRVWEVKEEDGTALGLFLGDYFTRPGKSGGAWMSELQEAHPASGQLPIITNDANFTKPAPGQPLLLTWDDVETLFHEFGHALHGLFSDTKYRDSAGTNVPRDFVELPSQLNEMWAFHPEVLSRYARHYQTGEPLPADLLAAVVGSKSFGQGFATLEYVEAALIDQAWHREGTLPTEADQVPTFEVEALERLDLWHDLVPPRYRSTYFAHTFAGGYDAGYYAYMWAETLAAEVEEWFRAQPNGGLTREAGEKLRRELLSRGNSRPPLDSFRAVTGKDASAQSVLRRRGLV</sequence>
<evidence type="ECO:0000256" key="2">
    <source>
        <dbReference type="ARBA" id="ARBA00022670"/>
    </source>
</evidence>
<keyword evidence="2 7" id="KW-0645">Protease</keyword>
<gene>
    <name evidence="9" type="ORF">SAC06_06380</name>
</gene>
<evidence type="ECO:0000259" key="8">
    <source>
        <dbReference type="Pfam" id="PF01432"/>
    </source>
</evidence>
<keyword evidence="6 7" id="KW-0482">Metalloprotease</keyword>
<dbReference type="SUPFAM" id="SSF55486">
    <property type="entry name" value="Metalloproteases ('zincins'), catalytic domain"/>
    <property type="match status" value="1"/>
</dbReference>
<dbReference type="FunFam" id="3.40.390.10:FF:000009">
    <property type="entry name" value="Oligopeptidase A"/>
    <property type="match status" value="1"/>
</dbReference>
<dbReference type="KEGG" id="sapp:SAC06_06380"/>
<dbReference type="GO" id="GO:0046872">
    <property type="term" value="F:metal ion binding"/>
    <property type="evidence" value="ECO:0007669"/>
    <property type="project" value="UniProtKB-UniRule"/>
</dbReference>
<keyword evidence="5 7" id="KW-0862">Zinc</keyword>
<dbReference type="InterPro" id="IPR024077">
    <property type="entry name" value="Neurolysin/TOP_dom2"/>
</dbReference>
<dbReference type="InterPro" id="IPR001567">
    <property type="entry name" value="Pept_M3A_M3B_dom"/>
</dbReference>
<dbReference type="EC" id="3.4.24.-" evidence="9"/>
<dbReference type="PANTHER" id="PTHR43660">
    <property type="entry name" value="DIPEPTIDYL CARBOXYPEPTIDASE"/>
    <property type="match status" value="1"/>
</dbReference>
<dbReference type="Pfam" id="PF01432">
    <property type="entry name" value="Peptidase_M3"/>
    <property type="match status" value="1"/>
</dbReference>
<accession>A0AAU7V624</accession>
<dbReference type="Gene3D" id="1.10.1370.40">
    <property type="match status" value="1"/>
</dbReference>
<name>A0AAU7V624_9ACTO</name>
<protein>
    <submittedName>
        <fullName evidence="9">M3 family metallopeptidase</fullName>
        <ecNumber evidence="9">3.4.24.-</ecNumber>
    </submittedName>
</protein>
<comment type="cofactor">
    <cofactor evidence="7">
        <name>Zn(2+)</name>
        <dbReference type="ChEBI" id="CHEBI:29105"/>
    </cofactor>
    <text evidence="7">Binds 1 zinc ion.</text>
</comment>
<dbReference type="AlphaFoldDB" id="A0AAU7V624"/>
<dbReference type="GO" id="GO:0006508">
    <property type="term" value="P:proteolysis"/>
    <property type="evidence" value="ECO:0007669"/>
    <property type="project" value="UniProtKB-KW"/>
</dbReference>
<dbReference type="InterPro" id="IPR024079">
    <property type="entry name" value="MetalloPept_cat_dom_sf"/>
</dbReference>
<feature type="domain" description="Peptidase M3A/M3B catalytic" evidence="8">
    <location>
        <begin position="208"/>
        <end position="647"/>
    </location>
</feature>
<dbReference type="InterPro" id="IPR034005">
    <property type="entry name" value="M3A_DCP"/>
</dbReference>
<reference evidence="9" key="1">
    <citation type="submission" date="2023-11" db="EMBL/GenBank/DDBJ databases">
        <title>Scrofimicrobium hongkongense sp. nov., isolated from a patient with peritonitis.</title>
        <authorList>
            <person name="Lao H.Y."/>
            <person name="Wong A.Y.P."/>
            <person name="Ng T.L."/>
            <person name="Wong R.Y.L."/>
            <person name="Yau M.C.Y."/>
            <person name="Lam J.Y.W."/>
            <person name="Siu G.K.H."/>
        </authorList>
    </citation>
    <scope>NUCLEOTIDE SEQUENCE</scope>
    <source>
        <strain evidence="9">R131</strain>
    </source>
</reference>
<evidence type="ECO:0000256" key="7">
    <source>
        <dbReference type="RuleBase" id="RU003435"/>
    </source>
</evidence>
<dbReference type="RefSeq" id="WP_350257482.1">
    <property type="nucleotide sequence ID" value="NZ_CP138335.1"/>
</dbReference>
<comment type="similarity">
    <text evidence="1 7">Belongs to the peptidase M3 family.</text>
</comment>
<keyword evidence="3 7" id="KW-0479">Metal-binding</keyword>
<evidence type="ECO:0000313" key="9">
    <source>
        <dbReference type="EMBL" id="XBW07276.1"/>
    </source>
</evidence>
<organism evidence="9">
    <name type="scientific">Scrofimicrobium appendicitidis</name>
    <dbReference type="NCBI Taxonomy" id="3079930"/>
    <lineage>
        <taxon>Bacteria</taxon>
        <taxon>Bacillati</taxon>
        <taxon>Actinomycetota</taxon>
        <taxon>Actinomycetes</taxon>
        <taxon>Actinomycetales</taxon>
        <taxon>Actinomycetaceae</taxon>
        <taxon>Scrofimicrobium</taxon>
    </lineage>
</organism>
<evidence type="ECO:0000256" key="6">
    <source>
        <dbReference type="ARBA" id="ARBA00023049"/>
    </source>
</evidence>
<dbReference type="PANTHER" id="PTHR43660:SF1">
    <property type="entry name" value="DIPEPTIDYL CARBOXYPEPTIDASE"/>
    <property type="match status" value="1"/>
</dbReference>
<dbReference type="Gene3D" id="3.40.390.10">
    <property type="entry name" value="Collagenase (Catalytic Domain)"/>
    <property type="match status" value="1"/>
</dbReference>
<keyword evidence="4 7" id="KW-0378">Hydrolase</keyword>
<dbReference type="Gene3D" id="1.10.1370.10">
    <property type="entry name" value="Neurolysin, domain 3"/>
    <property type="match status" value="1"/>
</dbReference>
<evidence type="ECO:0000256" key="4">
    <source>
        <dbReference type="ARBA" id="ARBA00022801"/>
    </source>
</evidence>
<dbReference type="GO" id="GO:0004222">
    <property type="term" value="F:metalloendopeptidase activity"/>
    <property type="evidence" value="ECO:0007669"/>
    <property type="project" value="InterPro"/>
</dbReference>
<dbReference type="GO" id="GO:0004180">
    <property type="term" value="F:carboxypeptidase activity"/>
    <property type="evidence" value="ECO:0007669"/>
    <property type="project" value="TreeGrafter"/>
</dbReference>
<dbReference type="GO" id="GO:0005829">
    <property type="term" value="C:cytosol"/>
    <property type="evidence" value="ECO:0007669"/>
    <property type="project" value="TreeGrafter"/>
</dbReference>
<evidence type="ECO:0000256" key="5">
    <source>
        <dbReference type="ARBA" id="ARBA00022833"/>
    </source>
</evidence>